<dbReference type="AlphaFoldDB" id="A0A3M2LN90"/>
<organism evidence="2 3">
    <name type="scientific">Streptomyces triticirhizae</name>
    <dbReference type="NCBI Taxonomy" id="2483353"/>
    <lineage>
        <taxon>Bacteria</taxon>
        <taxon>Bacillati</taxon>
        <taxon>Actinomycetota</taxon>
        <taxon>Actinomycetes</taxon>
        <taxon>Kitasatosporales</taxon>
        <taxon>Streptomycetaceae</taxon>
        <taxon>Streptomyces</taxon>
    </lineage>
</organism>
<evidence type="ECO:0000256" key="1">
    <source>
        <dbReference type="SAM" id="MobiDB-lite"/>
    </source>
</evidence>
<keyword evidence="3" id="KW-1185">Reference proteome</keyword>
<name>A0A3M2LN90_9ACTN</name>
<sequence>MPAASPDPATVTDPADPADPTGPGLALRDPAAGEAVLPWLVGLMVEDGRCLPVPVERRRDLPNGGLQLEGSAHGFTARLRLATGATGRRAELTVRREAPTPADAGLRVELRLGPTDDPGWLIPGAFYGQNRLPDCARPYPRYQAGTHDPEGMVADAWSLRADRCATPAVFARDPSGGAALACAEVGQLGPQGVGLALVEGGRPALRLHAPYREEPVSYYGSATPLPPDTPLHRWAPGEERTVAFTVHLLDADPHAYAPVLRELADAAAWEGPAEPAAWVGLAEAAELTAHGLHRWHYRADPPVLLETAAFDREALGAAGDRQAMHVSWISGTPYAHALLVHARRVGDAEQAAAAVAVLDHIAQHRTPAGTFWGQWTESGGWGAGWTGDRQRLHSRTLGDATLFLLRALLAERALGHDHPAWERAVRANLAVAAAGADPASGRLAAAHHTDTGAALSHRGSAGLAWIAPLVEAAEAFDEPDLLAVARRAGAAYAADVHGEFLCGAPEDVSLAPTSEDGYNAVIAYTLLHEAGIPDNAEQGQRDGRWLELARRAAEWTLTFRYSYDVRFDPHTVLARYGFRTRGLDQASPSNQHLHAFGLVCLPEWVRLARHLDDPALLRSARENLDACRQFVARADGDFNAYRGMVTERFYQTDCFQAKGMVLTLSHAWTVGLLLYACEVALSLPEFADEAKGAAA</sequence>
<gene>
    <name evidence="2" type="ORF">EBN88_17045</name>
</gene>
<evidence type="ECO:0000313" key="2">
    <source>
        <dbReference type="EMBL" id="RMI38330.1"/>
    </source>
</evidence>
<dbReference type="RefSeq" id="WP_122184747.1">
    <property type="nucleotide sequence ID" value="NZ_RFFJ01000093.1"/>
</dbReference>
<evidence type="ECO:0000313" key="3">
    <source>
        <dbReference type="Proteomes" id="UP000278673"/>
    </source>
</evidence>
<dbReference type="Proteomes" id="UP000278673">
    <property type="component" value="Unassembled WGS sequence"/>
</dbReference>
<proteinExistence type="predicted"/>
<feature type="region of interest" description="Disordered" evidence="1">
    <location>
        <begin position="1"/>
        <end position="29"/>
    </location>
</feature>
<protein>
    <submittedName>
        <fullName evidence="2">Uncharacterized protein</fullName>
    </submittedName>
</protein>
<comment type="caution">
    <text evidence="2">The sequence shown here is derived from an EMBL/GenBank/DDBJ whole genome shotgun (WGS) entry which is preliminary data.</text>
</comment>
<feature type="compositionally biased region" description="Low complexity" evidence="1">
    <location>
        <begin position="1"/>
        <end position="23"/>
    </location>
</feature>
<dbReference type="EMBL" id="RFFJ01000093">
    <property type="protein sequence ID" value="RMI38330.1"/>
    <property type="molecule type" value="Genomic_DNA"/>
</dbReference>
<accession>A0A3M2LN90</accession>
<reference evidence="2 3" key="1">
    <citation type="submission" date="2018-10" db="EMBL/GenBank/DDBJ databases">
        <title>Isolation, diversity and antifungal activity of actinobacteria from wheat.</title>
        <authorList>
            <person name="Han C."/>
        </authorList>
    </citation>
    <scope>NUCLEOTIDE SEQUENCE [LARGE SCALE GENOMIC DNA]</scope>
    <source>
        <strain evidence="2 3">NEAU-YY642</strain>
    </source>
</reference>